<dbReference type="AlphaFoldDB" id="A0A7U3YD20"/>
<dbReference type="PANTHER" id="PTHR34699:SF2">
    <property type="entry name" value="NON-CANONICAL PURINE NTP PHOSPHATASE_PRRC1 DOMAIN-CONTAINING PROTEIN"/>
    <property type="match status" value="1"/>
</dbReference>
<dbReference type="EMBL" id="CP002293">
    <property type="protein sequence ID" value="ADP73589.1"/>
    <property type="molecule type" value="Genomic_DNA"/>
</dbReference>
<dbReference type="GO" id="GO:0009117">
    <property type="term" value="P:nucleotide metabolic process"/>
    <property type="evidence" value="ECO:0007669"/>
    <property type="project" value="UniProtKB-KW"/>
</dbReference>
<evidence type="ECO:0000256" key="11">
    <source>
        <dbReference type="HAMAP-Rule" id="MF_00648"/>
    </source>
</evidence>
<dbReference type="Gene3D" id="3.90.950.10">
    <property type="match status" value="1"/>
</dbReference>
<comment type="catalytic activity">
    <reaction evidence="8 11">
        <text>ITP + H2O = IDP + phosphate + H(+)</text>
        <dbReference type="Rhea" id="RHEA:28330"/>
        <dbReference type="ChEBI" id="CHEBI:15377"/>
        <dbReference type="ChEBI" id="CHEBI:15378"/>
        <dbReference type="ChEBI" id="CHEBI:43474"/>
        <dbReference type="ChEBI" id="CHEBI:58280"/>
        <dbReference type="ChEBI" id="CHEBI:61402"/>
        <dbReference type="EC" id="3.6.1.73"/>
    </reaction>
</comment>
<feature type="domain" description="Non-canonical purine NTP phosphatase/PRRC1" evidence="12">
    <location>
        <begin position="7"/>
        <end position="158"/>
    </location>
</feature>
<dbReference type="SUPFAM" id="SSF52972">
    <property type="entry name" value="ITPase-like"/>
    <property type="match status" value="1"/>
</dbReference>
<evidence type="ECO:0000256" key="10">
    <source>
        <dbReference type="ARBA" id="ARBA00060855"/>
    </source>
</evidence>
<keyword evidence="5 11" id="KW-0460">Magnesium</keyword>
<keyword evidence="2 11" id="KW-0479">Metal-binding</keyword>
<evidence type="ECO:0000256" key="3">
    <source>
        <dbReference type="ARBA" id="ARBA00022741"/>
    </source>
</evidence>
<evidence type="ECO:0000256" key="6">
    <source>
        <dbReference type="ARBA" id="ARBA00023080"/>
    </source>
</evidence>
<keyword evidence="7 11" id="KW-0464">Manganese</keyword>
<dbReference type="InterPro" id="IPR050299">
    <property type="entry name" value="YjjX_NTPase"/>
</dbReference>
<keyword evidence="3 11" id="KW-0547">Nucleotide-binding</keyword>
<dbReference type="GO" id="GO:0000166">
    <property type="term" value="F:nucleotide binding"/>
    <property type="evidence" value="ECO:0007669"/>
    <property type="project" value="UniProtKB-KW"/>
</dbReference>
<proteinExistence type="inferred from homology"/>
<dbReference type="GO" id="GO:0103023">
    <property type="term" value="F:ITPase activity"/>
    <property type="evidence" value="ECO:0007669"/>
    <property type="project" value="UniProtKB-EC"/>
</dbReference>
<dbReference type="Pfam" id="PF01931">
    <property type="entry name" value="NTPase_I-T"/>
    <property type="match status" value="1"/>
</dbReference>
<dbReference type="InterPro" id="IPR002786">
    <property type="entry name" value="Non_canon_purine_NTPase"/>
</dbReference>
<dbReference type="KEGG" id="gmc:GY4MC1_0773"/>
<organism evidence="13">
    <name type="scientific">Geobacillus sp. (strain Y4.1MC1)</name>
    <dbReference type="NCBI Taxonomy" id="581103"/>
    <lineage>
        <taxon>Bacteria</taxon>
        <taxon>Bacillati</taxon>
        <taxon>Bacillota</taxon>
        <taxon>Bacilli</taxon>
        <taxon>Bacillales</taxon>
        <taxon>Anoxybacillaceae</taxon>
        <taxon>Geobacillus</taxon>
    </lineage>
</organism>
<dbReference type="NCBIfam" id="NF002850">
    <property type="entry name" value="PRK03114.1"/>
    <property type="match status" value="1"/>
</dbReference>
<evidence type="ECO:0000256" key="4">
    <source>
        <dbReference type="ARBA" id="ARBA00022801"/>
    </source>
</evidence>
<evidence type="ECO:0000256" key="2">
    <source>
        <dbReference type="ARBA" id="ARBA00022723"/>
    </source>
</evidence>
<evidence type="ECO:0000313" key="13">
    <source>
        <dbReference type="EMBL" id="ADP73589.1"/>
    </source>
</evidence>
<feature type="binding site" evidence="11">
    <location>
        <begin position="8"/>
        <end position="13"/>
    </location>
    <ligand>
        <name>substrate</name>
    </ligand>
</feature>
<gene>
    <name evidence="13" type="ORF">GY4MC1_0773</name>
</gene>
<comment type="function">
    <text evidence="11">Phosphatase that hydrolyzes non-canonical purine nucleotides such as XTP and ITP to their respective diphosphate derivatives. Probably excludes non-canonical purines from DNA/RNA precursor pool, thus preventing their incorporation into DNA/RNA and avoiding chromosomal lesions.</text>
</comment>
<evidence type="ECO:0000256" key="8">
    <source>
        <dbReference type="ARBA" id="ARBA00048174"/>
    </source>
</evidence>
<comment type="subunit">
    <text evidence="11">Homodimer.</text>
</comment>
<dbReference type="HAMAP" id="MF_00648">
    <property type="entry name" value="Non_canon_purine_NTPase_YjjX"/>
    <property type="match status" value="1"/>
</dbReference>
<dbReference type="InterPro" id="IPR029001">
    <property type="entry name" value="ITPase-like_fam"/>
</dbReference>
<evidence type="ECO:0000256" key="1">
    <source>
        <dbReference type="ARBA" id="ARBA00001936"/>
    </source>
</evidence>
<comment type="catalytic activity">
    <reaction evidence="9 11">
        <text>XTP + H2O = XDP + phosphate + H(+)</text>
        <dbReference type="Rhea" id="RHEA:28406"/>
        <dbReference type="ChEBI" id="CHEBI:15377"/>
        <dbReference type="ChEBI" id="CHEBI:15378"/>
        <dbReference type="ChEBI" id="CHEBI:43474"/>
        <dbReference type="ChEBI" id="CHEBI:59884"/>
        <dbReference type="ChEBI" id="CHEBI:61314"/>
        <dbReference type="EC" id="3.6.1.73"/>
    </reaction>
</comment>
<comment type="cofactor">
    <cofactor evidence="1">
        <name>Mn(2+)</name>
        <dbReference type="ChEBI" id="CHEBI:29035"/>
    </cofactor>
</comment>
<comment type="caution">
    <text evidence="11">Lacks conserved residue(s) required for the propagation of feature annotation.</text>
</comment>
<comment type="cofactor">
    <cofactor evidence="11">
        <name>Mg(2+)</name>
        <dbReference type="ChEBI" id="CHEBI:18420"/>
    </cofactor>
    <cofactor evidence="11">
        <name>Mn(2+)</name>
        <dbReference type="ChEBI" id="CHEBI:29035"/>
    </cofactor>
    <text evidence="11">Binds 1 divalent metal cation per subunit; can use either Mg(2+) or Mn(2+).</text>
</comment>
<dbReference type="PANTHER" id="PTHR34699">
    <property type="match status" value="1"/>
</dbReference>
<reference evidence="13" key="1">
    <citation type="submission" date="2010-10" db="EMBL/GenBank/DDBJ databases">
        <title>Complete sequence of chromosome of Geobacillus sp. Y4.1MC1.</title>
        <authorList>
            <consortium name="US DOE Joint Genome Institute"/>
            <person name="Lucas S."/>
            <person name="Copeland A."/>
            <person name="Lapidus A."/>
            <person name="Cheng J.-F."/>
            <person name="Bruce D."/>
            <person name="Goodwin L."/>
            <person name="Pitluck S."/>
            <person name="Chertkov O."/>
            <person name="Zhang X."/>
            <person name="Detter J.C."/>
            <person name="Han C."/>
            <person name="Tapia R."/>
            <person name="Land M."/>
            <person name="Hauser L."/>
            <person name="Jeffries C."/>
            <person name="Kyrpides N."/>
            <person name="Ivanova N."/>
            <person name="Ovchinnikova G."/>
            <person name="Brumm P."/>
            <person name="Mead D."/>
            <person name="Woyke T."/>
        </authorList>
    </citation>
    <scope>NUCLEOTIDE SEQUENCE [LARGE SCALE GENOMIC DNA]</scope>
    <source>
        <strain evidence="13">Y4.1MC1</strain>
    </source>
</reference>
<name>A0A7U3YD20_GEOS0</name>
<dbReference type="FunFam" id="3.90.950.10:FF:000002">
    <property type="entry name" value="Inosine/xanthosine triphosphatase"/>
    <property type="match status" value="1"/>
</dbReference>
<dbReference type="EC" id="3.6.1.73" evidence="11"/>
<evidence type="ECO:0000256" key="9">
    <source>
        <dbReference type="ARBA" id="ARBA00048781"/>
    </source>
</evidence>
<sequence length="172" mass="18710">MKRIAIGTTNPAKIMAVKSVFSSEQYALVPTDVPSDVSAQPLSDRETRQGAMNRAKHALTKENADIGIGLEGGVMEIDGELWLCNWGALVDRDGTVITAGGARIPLPLEVAGEIRSGRELGDVMAQYTGKRNIRRHEGAIGVFTNGYVDRSGMFCHIVQLLAGQYEFFCQNR</sequence>
<accession>A0A7U3YD20</accession>
<protein>
    <recommendedName>
        <fullName evidence="11">Probable inosine/xanthosine triphosphatase</fullName>
        <shortName evidence="11">ITPase/XTPase</shortName>
        <ecNumber evidence="11">3.6.1.73</ecNumber>
    </recommendedName>
    <alternativeName>
        <fullName evidence="11">Non-canonical purine NTP phosphatase</fullName>
    </alternativeName>
    <alternativeName>
        <fullName evidence="11">Non-standard purine NTP phosphatase</fullName>
    </alternativeName>
    <alternativeName>
        <fullName evidence="11">Nucleoside-triphosphate phosphatase</fullName>
        <shortName evidence="11">NTPase</shortName>
    </alternativeName>
</protein>
<dbReference type="InterPro" id="IPR026533">
    <property type="entry name" value="NTPase/PRRC1"/>
</dbReference>
<evidence type="ECO:0000259" key="12">
    <source>
        <dbReference type="Pfam" id="PF01931"/>
    </source>
</evidence>
<dbReference type="GO" id="GO:0046872">
    <property type="term" value="F:metal ion binding"/>
    <property type="evidence" value="ECO:0007669"/>
    <property type="project" value="UniProtKB-KW"/>
</dbReference>
<keyword evidence="6 11" id="KW-0546">Nucleotide metabolism</keyword>
<evidence type="ECO:0000256" key="5">
    <source>
        <dbReference type="ARBA" id="ARBA00022842"/>
    </source>
</evidence>
<keyword evidence="4 11" id="KW-0378">Hydrolase</keyword>
<evidence type="ECO:0000256" key="7">
    <source>
        <dbReference type="ARBA" id="ARBA00023211"/>
    </source>
</evidence>
<comment type="similarity">
    <text evidence="10 11">Belongs to the YjjX NTPase family.</text>
</comment>